<evidence type="ECO:0000313" key="4">
    <source>
        <dbReference type="EMBL" id="KAL0480279.1"/>
    </source>
</evidence>
<dbReference type="Pfam" id="PF00094">
    <property type="entry name" value="VWD"/>
    <property type="match status" value="1"/>
</dbReference>
<evidence type="ECO:0000256" key="2">
    <source>
        <dbReference type="SAM" id="SignalP"/>
    </source>
</evidence>
<accession>A0AAW2YT63</accession>
<evidence type="ECO:0000256" key="1">
    <source>
        <dbReference type="SAM" id="MobiDB-lite"/>
    </source>
</evidence>
<evidence type="ECO:0000259" key="3">
    <source>
        <dbReference type="PROSITE" id="PS51233"/>
    </source>
</evidence>
<comment type="caution">
    <text evidence="4">The sequence shown here is derived from an EMBL/GenBank/DDBJ whole genome shotgun (WGS) entry which is preliminary data.</text>
</comment>
<proteinExistence type="predicted"/>
<feature type="region of interest" description="Disordered" evidence="1">
    <location>
        <begin position="418"/>
        <end position="460"/>
    </location>
</feature>
<dbReference type="InterPro" id="IPR001846">
    <property type="entry name" value="VWF_type-D"/>
</dbReference>
<evidence type="ECO:0000313" key="5">
    <source>
        <dbReference type="Proteomes" id="UP001431209"/>
    </source>
</evidence>
<organism evidence="4 5">
    <name type="scientific">Acrasis kona</name>
    <dbReference type="NCBI Taxonomy" id="1008807"/>
    <lineage>
        <taxon>Eukaryota</taxon>
        <taxon>Discoba</taxon>
        <taxon>Heterolobosea</taxon>
        <taxon>Tetramitia</taxon>
        <taxon>Eutetramitia</taxon>
        <taxon>Acrasidae</taxon>
        <taxon>Acrasis</taxon>
    </lineage>
</organism>
<feature type="compositionally biased region" description="Basic residues" evidence="1">
    <location>
        <begin position="424"/>
        <end position="460"/>
    </location>
</feature>
<keyword evidence="5" id="KW-1185">Reference proteome</keyword>
<protein>
    <submittedName>
        <fullName evidence="4">Susd2</fullName>
    </submittedName>
</protein>
<dbReference type="Proteomes" id="UP001431209">
    <property type="component" value="Unassembled WGS sequence"/>
</dbReference>
<dbReference type="PROSITE" id="PS51233">
    <property type="entry name" value="VWFD"/>
    <property type="match status" value="1"/>
</dbReference>
<keyword evidence="2" id="KW-0732">Signal</keyword>
<sequence length="460" mass="51607">MRFTLALLLVLVILAATTLAKTEYEKKCTKIPLKCKKISVCLKAQSKCVEHRETPTKVCVKYQEVIKRSKVAYCKKYAKPVKDKCGNTPAGPKVCLETGFKTKTVVTKKCVKRGVKRYCHKHKNVCLKKKTKKVCQKIIKKPKITGPKTCKAGEFMKFVVEGNHTKRVCTKVVPKKVVYKTCTVYNDPHFTAFKGDRFDYHAEGDFNLAETADGLFKVHGTFKRFDNQAWTGIVGAAILVNGKDVVEVKDRVVYLNKKVWSVAENQLTYVPENRGGSVLLTKNDFTIISPNQAKVQLAFSTFGNNNIFNINVFVDKDDSNVSKGLCAEFSEENKKPVTGLTRKVTVAKTAVNAYKVKKFDSATDKKNAKIQCLAAGASKKDLDNCVSDLAQASNPKHKVMVLAVYKKLKSNKKVALNAVLPLGTHKHKGAKSSHKKHKHHKKPKHHKKHKHHKKSKHHKK</sequence>
<feature type="signal peptide" evidence="2">
    <location>
        <begin position="1"/>
        <end position="20"/>
    </location>
</feature>
<name>A0AAW2YT63_9EUKA</name>
<feature type="domain" description="VWFD" evidence="3">
    <location>
        <begin position="180"/>
        <end position="362"/>
    </location>
</feature>
<reference evidence="4 5" key="1">
    <citation type="submission" date="2024-03" db="EMBL/GenBank/DDBJ databases">
        <title>The Acrasis kona genome and developmental transcriptomes reveal deep origins of eukaryotic multicellular pathways.</title>
        <authorList>
            <person name="Sheikh S."/>
            <person name="Fu C.-J."/>
            <person name="Brown M.W."/>
            <person name="Baldauf S.L."/>
        </authorList>
    </citation>
    <scope>NUCLEOTIDE SEQUENCE [LARGE SCALE GENOMIC DNA]</scope>
    <source>
        <strain evidence="4 5">ATCC MYA-3509</strain>
    </source>
</reference>
<feature type="chain" id="PRO_5043867625" evidence="2">
    <location>
        <begin position="21"/>
        <end position="460"/>
    </location>
</feature>
<dbReference type="EMBL" id="JAOPGA020000651">
    <property type="protein sequence ID" value="KAL0480279.1"/>
    <property type="molecule type" value="Genomic_DNA"/>
</dbReference>
<dbReference type="AlphaFoldDB" id="A0AAW2YT63"/>
<gene>
    <name evidence="4" type="ORF">AKO1_007096</name>
</gene>